<dbReference type="EMBL" id="JBHULL010000003">
    <property type="protein sequence ID" value="MFD2581292.1"/>
    <property type="molecule type" value="Genomic_DNA"/>
</dbReference>
<reference evidence="3" key="1">
    <citation type="journal article" date="2019" name="Int. J. Syst. Evol. Microbiol.">
        <title>The Global Catalogue of Microorganisms (GCM) 10K type strain sequencing project: providing services to taxonomists for standard genome sequencing and annotation.</title>
        <authorList>
            <consortium name="The Broad Institute Genomics Platform"/>
            <consortium name="The Broad Institute Genome Sequencing Center for Infectious Disease"/>
            <person name="Wu L."/>
            <person name="Ma J."/>
        </authorList>
    </citation>
    <scope>NUCLEOTIDE SEQUENCE [LARGE SCALE GENOMIC DNA]</scope>
    <source>
        <strain evidence="3">KCTC 42866</strain>
    </source>
</reference>
<dbReference type="Proteomes" id="UP001597461">
    <property type="component" value="Unassembled WGS sequence"/>
</dbReference>
<evidence type="ECO:0000313" key="2">
    <source>
        <dbReference type="EMBL" id="MFD2581292.1"/>
    </source>
</evidence>
<accession>A0ABW5MDK5</accession>
<gene>
    <name evidence="2" type="ORF">ACFSR6_02235</name>
</gene>
<dbReference type="RefSeq" id="WP_379074347.1">
    <property type="nucleotide sequence ID" value="NZ_JBHULL010000003.1"/>
</dbReference>
<sequence>MEKKRYAKEFVAEDLRTRTHFIPLETANRYIESFHKNRSSLIPKELQEEDRRVAILPLSETFNIKSVSKLLSRRGCEGLRVHFGLNDHSQVVLVLRAVDGFGNDIIGPVSRPGKKMPKLMALSANTSQDSDDNLDTYSLDDSQRVPPWPAEYI</sequence>
<organism evidence="2 3">
    <name type="scientific">Pedobacter vanadiisoli</name>
    <dbReference type="NCBI Taxonomy" id="1761975"/>
    <lineage>
        <taxon>Bacteria</taxon>
        <taxon>Pseudomonadati</taxon>
        <taxon>Bacteroidota</taxon>
        <taxon>Sphingobacteriia</taxon>
        <taxon>Sphingobacteriales</taxon>
        <taxon>Sphingobacteriaceae</taxon>
        <taxon>Pedobacter</taxon>
    </lineage>
</organism>
<protein>
    <submittedName>
        <fullName evidence="2">Uncharacterized protein</fullName>
    </submittedName>
</protein>
<proteinExistence type="predicted"/>
<evidence type="ECO:0000313" key="3">
    <source>
        <dbReference type="Proteomes" id="UP001597461"/>
    </source>
</evidence>
<keyword evidence="3" id="KW-1185">Reference proteome</keyword>
<feature type="region of interest" description="Disordered" evidence="1">
    <location>
        <begin position="125"/>
        <end position="153"/>
    </location>
</feature>
<name>A0ABW5MDK5_9SPHI</name>
<evidence type="ECO:0000256" key="1">
    <source>
        <dbReference type="SAM" id="MobiDB-lite"/>
    </source>
</evidence>
<comment type="caution">
    <text evidence="2">The sequence shown here is derived from an EMBL/GenBank/DDBJ whole genome shotgun (WGS) entry which is preliminary data.</text>
</comment>